<sequence>MKTQQTMLYALLLGGALLTGCAGNPPAPEPEALHAVDGPVSQTGPAANTHSIPDTDWVPPLYISPEEEASYYVSRLSDRRFVSYYGDRDNRRAFYIAAERLGDIGLPAVPLLYARLNTQDEYEQMLVLYALQLATQDPLLTSKTSGDYVQLPSVLSPESNAENVVIAQQWWQRNAGYLN</sequence>
<dbReference type="RefSeq" id="WP_087111640.1">
    <property type="nucleotide sequence ID" value="NZ_FUKM01000059.1"/>
</dbReference>
<evidence type="ECO:0000256" key="2">
    <source>
        <dbReference type="SAM" id="SignalP"/>
    </source>
</evidence>
<dbReference type="AlphaFoldDB" id="A0A1R4I5D0"/>
<dbReference type="OrthoDB" id="5785094at2"/>
<feature type="signal peptide" evidence="2">
    <location>
        <begin position="1"/>
        <end position="22"/>
    </location>
</feature>
<reference evidence="3 4" key="1">
    <citation type="submission" date="2017-02" db="EMBL/GenBank/DDBJ databases">
        <authorList>
            <person name="Dridi B."/>
        </authorList>
    </citation>
    <scope>NUCLEOTIDE SEQUENCE [LARGE SCALE GENOMIC DNA]</scope>
    <source>
        <strain evidence="3 4">JB380</strain>
    </source>
</reference>
<feature type="chain" id="PRO_5010327164" evidence="2">
    <location>
        <begin position="23"/>
        <end position="179"/>
    </location>
</feature>
<evidence type="ECO:0000256" key="1">
    <source>
        <dbReference type="SAM" id="MobiDB-lite"/>
    </source>
</evidence>
<accession>A0A1R4I5D0</accession>
<comment type="caution">
    <text evidence="3">The sequence shown here is derived from an EMBL/GenBank/DDBJ whole genome shotgun (WGS) entry which is preliminary data.</text>
</comment>
<dbReference type="Proteomes" id="UP000196331">
    <property type="component" value="Unassembled WGS sequence"/>
</dbReference>
<feature type="compositionally biased region" description="Polar residues" evidence="1">
    <location>
        <begin position="40"/>
        <end position="51"/>
    </location>
</feature>
<feature type="region of interest" description="Disordered" evidence="1">
    <location>
        <begin position="28"/>
        <end position="51"/>
    </location>
</feature>
<dbReference type="PROSITE" id="PS51257">
    <property type="entry name" value="PROKAR_LIPOPROTEIN"/>
    <property type="match status" value="1"/>
</dbReference>
<evidence type="ECO:0000313" key="4">
    <source>
        <dbReference type="Proteomes" id="UP000196331"/>
    </source>
</evidence>
<gene>
    <name evidence="3" type="ORF">CZ787_18040</name>
</gene>
<dbReference type="EMBL" id="FUKM01000059">
    <property type="protein sequence ID" value="SJN15015.1"/>
    <property type="molecule type" value="Genomic_DNA"/>
</dbReference>
<evidence type="ECO:0000313" key="3">
    <source>
        <dbReference type="EMBL" id="SJN15015.1"/>
    </source>
</evidence>
<protein>
    <submittedName>
        <fullName evidence="3">Uncharacterized protein</fullName>
    </submittedName>
</protein>
<organism evidence="3 4">
    <name type="scientific">Halomonas citrativorans</name>
    <dbReference type="NCBI Taxonomy" id="2742612"/>
    <lineage>
        <taxon>Bacteria</taxon>
        <taxon>Pseudomonadati</taxon>
        <taxon>Pseudomonadota</taxon>
        <taxon>Gammaproteobacteria</taxon>
        <taxon>Oceanospirillales</taxon>
        <taxon>Halomonadaceae</taxon>
        <taxon>Halomonas</taxon>
    </lineage>
</organism>
<name>A0A1R4I5D0_9GAMM</name>
<proteinExistence type="predicted"/>
<keyword evidence="2" id="KW-0732">Signal</keyword>